<feature type="transmembrane region" description="Helical" evidence="1">
    <location>
        <begin position="80"/>
        <end position="101"/>
    </location>
</feature>
<protein>
    <submittedName>
        <fullName evidence="2">Unannotated protein</fullName>
    </submittedName>
</protein>
<keyword evidence="1" id="KW-0812">Transmembrane</keyword>
<accession>A0A6J6JH28</accession>
<evidence type="ECO:0000313" key="2">
    <source>
        <dbReference type="EMBL" id="CAB4636410.1"/>
    </source>
</evidence>
<feature type="transmembrane region" description="Helical" evidence="1">
    <location>
        <begin position="40"/>
        <end position="68"/>
    </location>
</feature>
<feature type="transmembrane region" description="Helical" evidence="1">
    <location>
        <begin position="6"/>
        <end position="28"/>
    </location>
</feature>
<feature type="transmembrane region" description="Helical" evidence="1">
    <location>
        <begin position="110"/>
        <end position="128"/>
    </location>
</feature>
<keyword evidence="1" id="KW-1133">Transmembrane helix</keyword>
<gene>
    <name evidence="2" type="ORF">UFOPK2001_00867</name>
</gene>
<proteinExistence type="predicted"/>
<name>A0A6J6JH28_9ZZZZ</name>
<keyword evidence="1" id="KW-0472">Membrane</keyword>
<dbReference type="EMBL" id="CAEZVN010000088">
    <property type="protein sequence ID" value="CAB4636410.1"/>
    <property type="molecule type" value="Genomic_DNA"/>
</dbReference>
<dbReference type="AlphaFoldDB" id="A0A6J6JH28"/>
<reference evidence="2" key="1">
    <citation type="submission" date="2020-05" db="EMBL/GenBank/DDBJ databases">
        <authorList>
            <person name="Chiriac C."/>
            <person name="Salcher M."/>
            <person name="Ghai R."/>
            <person name="Kavagutti S V."/>
        </authorList>
    </citation>
    <scope>NUCLEOTIDE SEQUENCE</scope>
</reference>
<organism evidence="2">
    <name type="scientific">freshwater metagenome</name>
    <dbReference type="NCBI Taxonomy" id="449393"/>
    <lineage>
        <taxon>unclassified sequences</taxon>
        <taxon>metagenomes</taxon>
        <taxon>ecological metagenomes</taxon>
    </lineage>
</organism>
<sequence>MRRSAALRYAGSWAVANAVLFTVSLLFLREGHLGDASIFLVAYLYLIQLLLGGAAGICFYAAAALFGIENASPGLAAPKAISVYLFRFGCAFLGFGWLWILTGLQQQPQLIQMLCAAGLACLASIISVRGPELSISD</sequence>
<evidence type="ECO:0000256" key="1">
    <source>
        <dbReference type="SAM" id="Phobius"/>
    </source>
</evidence>